<dbReference type="InterPro" id="IPR048899">
    <property type="entry name" value="NMD_SH3"/>
</dbReference>
<accession>A0A9P1BLZ5</accession>
<evidence type="ECO:0000259" key="1">
    <source>
        <dbReference type="Pfam" id="PF21193"/>
    </source>
</evidence>
<evidence type="ECO:0000313" key="3">
    <source>
        <dbReference type="EMBL" id="CAL4763101.1"/>
    </source>
</evidence>
<dbReference type="GO" id="GO:0043023">
    <property type="term" value="F:ribosomal large subunit binding"/>
    <property type="evidence" value="ECO:0007669"/>
    <property type="project" value="InterPro"/>
</dbReference>
<dbReference type="EMBL" id="CAMXCT010000224">
    <property type="protein sequence ID" value="CAI3975789.1"/>
    <property type="molecule type" value="Genomic_DNA"/>
</dbReference>
<dbReference type="PANTHER" id="PTHR12746:SF2">
    <property type="entry name" value="60S RIBOSOMAL EXPORT PROTEIN NMD3"/>
    <property type="match status" value="1"/>
</dbReference>
<dbReference type="GO" id="GO:0005737">
    <property type="term" value="C:cytoplasm"/>
    <property type="evidence" value="ECO:0007669"/>
    <property type="project" value="TreeGrafter"/>
</dbReference>
<dbReference type="GO" id="GO:0000055">
    <property type="term" value="P:ribosomal large subunit export from nucleus"/>
    <property type="evidence" value="ECO:0007669"/>
    <property type="project" value="TreeGrafter"/>
</dbReference>
<organism evidence="2">
    <name type="scientific">Cladocopium goreaui</name>
    <dbReference type="NCBI Taxonomy" id="2562237"/>
    <lineage>
        <taxon>Eukaryota</taxon>
        <taxon>Sar</taxon>
        <taxon>Alveolata</taxon>
        <taxon>Dinophyceae</taxon>
        <taxon>Suessiales</taxon>
        <taxon>Symbiodiniaceae</taxon>
        <taxon>Cladocopium</taxon>
    </lineage>
</organism>
<feature type="domain" description="60S ribosomal export protein NMD3 SH3" evidence="1">
    <location>
        <begin position="168"/>
        <end position="213"/>
    </location>
</feature>
<dbReference type="EMBL" id="CAMXCT020000224">
    <property type="protein sequence ID" value="CAL1129164.1"/>
    <property type="molecule type" value="Genomic_DNA"/>
</dbReference>
<dbReference type="AlphaFoldDB" id="A0A9P1BLZ5"/>
<evidence type="ECO:0000313" key="4">
    <source>
        <dbReference type="Proteomes" id="UP001152797"/>
    </source>
</evidence>
<dbReference type="OrthoDB" id="203821at2759"/>
<protein>
    <recommendedName>
        <fullName evidence="1">60S ribosomal export protein NMD3 SH3 domain-containing protein</fullName>
    </recommendedName>
</protein>
<dbReference type="InterPro" id="IPR039768">
    <property type="entry name" value="Nmd3"/>
</dbReference>
<keyword evidence="4" id="KW-1185">Reference proteome</keyword>
<dbReference type="EMBL" id="CAMXCT030000224">
    <property type="protein sequence ID" value="CAL4763101.1"/>
    <property type="molecule type" value="Genomic_DNA"/>
</dbReference>
<dbReference type="Proteomes" id="UP001152797">
    <property type="component" value="Unassembled WGS sequence"/>
</dbReference>
<evidence type="ECO:0000313" key="2">
    <source>
        <dbReference type="EMBL" id="CAI3975789.1"/>
    </source>
</evidence>
<reference evidence="2" key="1">
    <citation type="submission" date="2022-10" db="EMBL/GenBank/DDBJ databases">
        <authorList>
            <person name="Chen Y."/>
            <person name="Dougan E. K."/>
            <person name="Chan C."/>
            <person name="Rhodes N."/>
            <person name="Thang M."/>
        </authorList>
    </citation>
    <scope>NUCLEOTIDE SEQUENCE</scope>
</reference>
<comment type="caution">
    <text evidence="2">The sequence shown here is derived from an EMBL/GenBank/DDBJ whole genome shotgun (WGS) entry which is preliminary data.</text>
</comment>
<reference evidence="3 4" key="2">
    <citation type="submission" date="2024-05" db="EMBL/GenBank/DDBJ databases">
        <authorList>
            <person name="Chen Y."/>
            <person name="Shah S."/>
            <person name="Dougan E. K."/>
            <person name="Thang M."/>
            <person name="Chan C."/>
        </authorList>
    </citation>
    <scope>NUCLEOTIDE SEQUENCE [LARGE SCALE GENOMIC DNA]</scope>
</reference>
<gene>
    <name evidence="2" type="ORF">C1SCF055_LOCUS4067</name>
</gene>
<proteinExistence type="predicted"/>
<name>A0A9P1BLZ5_9DINO</name>
<dbReference type="PANTHER" id="PTHR12746">
    <property type="entry name" value="NONSENSE-MEDIATED MRNA DECAY PROTEIN 3"/>
    <property type="match status" value="1"/>
</dbReference>
<dbReference type="GO" id="GO:0005634">
    <property type="term" value="C:nucleus"/>
    <property type="evidence" value="ECO:0007669"/>
    <property type="project" value="TreeGrafter"/>
</dbReference>
<sequence length="254" mass="28124">MAEISEIPSSRARFAAHDTLRWKYPFAYETLKANTLQRDKELGKLNGEGKLDGERSIRMQRIVDARGTAPRGPSEAPKAAPAPGLAVLTRPVSMSRLEDTLRKQLRRSRSDLHPGCLLDGVKKEMCQCARMTEAQFKAIAQKLLSEQVSYRSWFFAQLSRSKYARFACPEDLVYLPKKIAQALGGLPPLMLCTKAAAHLGLVDPASMRSLEVPATEYWRKPFHSVAVPSKMTEFIVLDVDEDVGHAAPGSRGAS</sequence>
<dbReference type="Pfam" id="PF21193">
    <property type="entry name" value="NMD_SH3"/>
    <property type="match status" value="1"/>
</dbReference>